<reference evidence="2" key="1">
    <citation type="journal article" date="2018" name="Genome Biol.">
        <title>SKESA: strategic k-mer extension for scrupulous assemblies.</title>
        <authorList>
            <person name="Souvorov A."/>
            <person name="Agarwala R."/>
            <person name="Lipman D.J."/>
        </authorList>
    </citation>
    <scope>NUCLEOTIDE SEQUENCE [LARGE SCALE GENOMIC DNA]</scope>
    <source>
        <strain evidence="2">09CEB371LM</strain>
    </source>
</reference>
<dbReference type="EMBL" id="AAAJWF010000002">
    <property type="protein sequence ID" value="EAC7480029.1"/>
    <property type="molecule type" value="Genomic_DNA"/>
</dbReference>
<dbReference type="Proteomes" id="UP000368512">
    <property type="component" value="Unassembled WGS sequence"/>
</dbReference>
<reference evidence="1 3" key="2">
    <citation type="submission" date="2018-06" db="EMBL/GenBank/DDBJ databases">
        <authorList>
            <consortium name="GenomeTrakr: Next Generation Sequencing Network for Food Pathogen Tracability"/>
        </authorList>
    </citation>
    <scope>NUCLEOTIDE SEQUENCE [LARGE SCALE GENOMIC DNA]</scope>
    <source>
        <strain evidence="1 3">CFSAN008042</strain>
    </source>
</reference>
<organism evidence="2">
    <name type="scientific">Listeria monocytogenes</name>
    <dbReference type="NCBI Taxonomy" id="1639"/>
    <lineage>
        <taxon>Bacteria</taxon>
        <taxon>Bacillati</taxon>
        <taxon>Bacillota</taxon>
        <taxon>Bacilli</taxon>
        <taxon>Bacillales</taxon>
        <taxon>Listeriaceae</taxon>
        <taxon>Listeria</taxon>
    </lineage>
</organism>
<name>A0A3V3AMJ6_LISMN</name>
<sequence length="235" mass="26202">MKKGIVLGLILLLSFVLYGCGEPELDISKDPGKGYYLQYKGTTSDEAKITLKDESGETKKLDVEKNSFTALVPRLTSKAIYTVIAKDKDKETETKLVVPKQKKLVSYEDLKGQFNYIYETEDKLSISLPDSINSNEEITPGFKIMSDGNNVMSILLTYSSEDNIGITDYNDFTYSIAAIMMSLDSENSLDKVLDALNNSMDNQKENKVTVNDITYQFSTINAGTTNITTLEIFPN</sequence>
<protein>
    <recommendedName>
        <fullName evidence="4">Lipoprotein</fullName>
    </recommendedName>
</protein>
<gene>
    <name evidence="1" type="ORF">DQ70_04945</name>
    <name evidence="2" type="ORF">GHH22_11845</name>
</gene>
<comment type="caution">
    <text evidence="2">The sequence shown here is derived from an EMBL/GenBank/DDBJ whole genome shotgun (WGS) entry which is preliminary data.</text>
</comment>
<dbReference type="RefSeq" id="WP_010991182.1">
    <property type="nucleotide sequence ID" value="NZ_CADFVC010000035.1"/>
</dbReference>
<proteinExistence type="predicted"/>
<reference evidence="2" key="3">
    <citation type="submission" date="2019-10" db="EMBL/GenBank/DDBJ databases">
        <authorList>
            <consortium name="NCBI Pathogen Detection Project"/>
        </authorList>
    </citation>
    <scope>NUCLEOTIDE SEQUENCE</scope>
    <source>
        <strain evidence="2">09CEB371LM</strain>
    </source>
</reference>
<accession>A0A3V3AMJ6</accession>
<evidence type="ECO:0008006" key="4">
    <source>
        <dbReference type="Google" id="ProtNLM"/>
    </source>
</evidence>
<dbReference type="AlphaFoldDB" id="A0A3V3AMJ6"/>
<dbReference type="EMBL" id="DAAEEB010000009">
    <property type="protein sequence ID" value="HAA8053830.1"/>
    <property type="molecule type" value="Genomic_DNA"/>
</dbReference>
<evidence type="ECO:0000313" key="1">
    <source>
        <dbReference type="EMBL" id="EAC7480029.1"/>
    </source>
</evidence>
<evidence type="ECO:0000313" key="2">
    <source>
        <dbReference type="EMBL" id="HAA8053830.1"/>
    </source>
</evidence>
<dbReference type="Proteomes" id="UP000840039">
    <property type="component" value="Unassembled WGS sequence"/>
</dbReference>
<dbReference type="PROSITE" id="PS51257">
    <property type="entry name" value="PROKAR_LIPOPROTEIN"/>
    <property type="match status" value="1"/>
</dbReference>
<evidence type="ECO:0000313" key="3">
    <source>
        <dbReference type="Proteomes" id="UP000368512"/>
    </source>
</evidence>